<evidence type="ECO:0000313" key="1">
    <source>
        <dbReference type="EMBL" id="GAA4774674.1"/>
    </source>
</evidence>
<keyword evidence="2" id="KW-1185">Reference proteome</keyword>
<protein>
    <recommendedName>
        <fullName evidence="3">Phage tail protein</fullName>
    </recommendedName>
</protein>
<dbReference type="Proteomes" id="UP001501645">
    <property type="component" value="Unassembled WGS sequence"/>
</dbReference>
<dbReference type="RefSeq" id="WP_345438438.1">
    <property type="nucleotide sequence ID" value="NZ_BAABKO010000003.1"/>
</dbReference>
<comment type="caution">
    <text evidence="1">The sequence shown here is derived from an EMBL/GenBank/DDBJ whole genome shotgun (WGS) entry which is preliminary data.</text>
</comment>
<dbReference type="EMBL" id="BAABKO010000003">
    <property type="protein sequence ID" value="GAA4774674.1"/>
    <property type="molecule type" value="Genomic_DNA"/>
</dbReference>
<gene>
    <name evidence="1" type="ORF">GCM10023351_18840</name>
</gene>
<name>A0ABP9A5M5_9MICO</name>
<reference evidence="2" key="1">
    <citation type="journal article" date="2019" name="Int. J. Syst. Evol. Microbiol.">
        <title>The Global Catalogue of Microorganisms (GCM) 10K type strain sequencing project: providing services to taxonomists for standard genome sequencing and annotation.</title>
        <authorList>
            <consortium name="The Broad Institute Genomics Platform"/>
            <consortium name="The Broad Institute Genome Sequencing Center for Infectious Disease"/>
            <person name="Wu L."/>
            <person name="Ma J."/>
        </authorList>
    </citation>
    <scope>NUCLEOTIDE SEQUENCE [LARGE SCALE GENOMIC DNA]</scope>
    <source>
        <strain evidence="2">JCM 18537</strain>
    </source>
</reference>
<organism evidence="1 2">
    <name type="scientific">Microbacterium gilvum</name>
    <dbReference type="NCBI Taxonomy" id="1336204"/>
    <lineage>
        <taxon>Bacteria</taxon>
        <taxon>Bacillati</taxon>
        <taxon>Actinomycetota</taxon>
        <taxon>Actinomycetes</taxon>
        <taxon>Micrococcales</taxon>
        <taxon>Microbacteriaceae</taxon>
        <taxon>Microbacterium</taxon>
    </lineage>
</organism>
<sequence length="242" mass="25695">MRATINGLSFDEWPRDLDTSFVITPGGLTGWFGGASMRREETARPYAHGAFDAPGFLPARVVGITGTALASSEDILERMLLHLSGLGADGSKKRLTVQDDRGDATWADVRLASCQIDRHPSGMEADFEVQFWAPNPRRFGAERSFPPGTIYHDGNFEAAPTFTITSAPAAYTITSPAGSFVVSGATAGGTHVVDMRTGRVARNGVLMLGVAAGPTWAVPPGPGWVHSINTGTFTAQIVDTFI</sequence>
<evidence type="ECO:0008006" key="3">
    <source>
        <dbReference type="Google" id="ProtNLM"/>
    </source>
</evidence>
<evidence type="ECO:0000313" key="2">
    <source>
        <dbReference type="Proteomes" id="UP001501645"/>
    </source>
</evidence>
<accession>A0ABP9A5M5</accession>
<proteinExistence type="predicted"/>